<organism evidence="1 2">
    <name type="scientific">Oceanithermus profundus (strain DSM 14977 / NBRC 100410 / VKM B-2274 / 506)</name>
    <dbReference type="NCBI Taxonomy" id="670487"/>
    <lineage>
        <taxon>Bacteria</taxon>
        <taxon>Thermotogati</taxon>
        <taxon>Deinococcota</taxon>
        <taxon>Deinococci</taxon>
        <taxon>Thermales</taxon>
        <taxon>Thermaceae</taxon>
        <taxon>Oceanithermus</taxon>
    </lineage>
</organism>
<dbReference type="HOGENOM" id="CLU_2437924_0_0_0"/>
<sequence>METFEGSLVPAETFEVEARAERIGRLLEAIGYPVAWVSDRSRLRDFVNDATGREELVERVRRAYGVTLLPEDFERFLWQLVDELERRPRA</sequence>
<dbReference type="RefSeq" id="WP_013458566.1">
    <property type="nucleotide sequence ID" value="NC_014761.1"/>
</dbReference>
<dbReference type="EMBL" id="CP002361">
    <property type="protein sequence ID" value="ADR37396.1"/>
    <property type="molecule type" value="Genomic_DNA"/>
</dbReference>
<evidence type="ECO:0000313" key="2">
    <source>
        <dbReference type="Proteomes" id="UP000008722"/>
    </source>
</evidence>
<dbReference type="OrthoDB" id="9892232at2"/>
<keyword evidence="2" id="KW-1185">Reference proteome</keyword>
<proteinExistence type="predicted"/>
<dbReference type="KEGG" id="opr:Ocepr_1944"/>
<evidence type="ECO:0000313" key="1">
    <source>
        <dbReference type="EMBL" id="ADR37396.1"/>
    </source>
</evidence>
<gene>
    <name evidence="1" type="ordered locus">Ocepr_1944</name>
</gene>
<reference evidence="1 2" key="2">
    <citation type="journal article" date="2011" name="Stand. Genomic Sci.">
        <title>Complete genome sequence of Oceanithermus profundus type strain (506).</title>
        <authorList>
            <person name="Pati A."/>
            <person name="Zhang X."/>
            <person name="Lapidus A."/>
            <person name="Nolan M."/>
            <person name="Lucas S."/>
            <person name="Del Rio T.G."/>
            <person name="Tice H."/>
            <person name="Cheng J.F."/>
            <person name="Tapia R."/>
            <person name="Han C."/>
            <person name="Goodwin L."/>
            <person name="Pitluck S."/>
            <person name="Liolios K."/>
            <person name="Pagani I."/>
            <person name="Ivanova N."/>
            <person name="Mavromatis K."/>
            <person name="Chen A."/>
            <person name="Palaniappan K."/>
            <person name="Hauser L."/>
            <person name="Jeffries C.D."/>
            <person name="Brambilla E.M."/>
            <person name="Rohl A."/>
            <person name="Mwirichia R."/>
            <person name="Rohde M."/>
            <person name="Tindall B.J."/>
            <person name="Sikorski J."/>
            <person name="Wirth R."/>
            <person name="Goker M."/>
            <person name="Woyke T."/>
            <person name="Detter J.C."/>
            <person name="Bristow J."/>
            <person name="Eisen J.A."/>
            <person name="Markowitz V."/>
            <person name="Hugenholtz P."/>
            <person name="Kyrpides N.C."/>
            <person name="Klenk H.P."/>
            <person name="Land M."/>
        </authorList>
    </citation>
    <scope>NUCLEOTIDE SEQUENCE [LARGE SCALE GENOMIC DNA]</scope>
    <source>
        <strain evidence="2">DSM 14977 / NBRC 100410 / VKM B-2274 / 506</strain>
    </source>
</reference>
<dbReference type="Proteomes" id="UP000008722">
    <property type="component" value="Chromosome"/>
</dbReference>
<protein>
    <submittedName>
        <fullName evidence="1">Uncharacterized protein</fullName>
    </submittedName>
</protein>
<accession>E4UA19</accession>
<name>E4UA19_OCEP5</name>
<dbReference type="STRING" id="670487.Ocepr_1944"/>
<reference evidence="2" key="1">
    <citation type="submission" date="2010-11" db="EMBL/GenBank/DDBJ databases">
        <title>The complete sequence of chromosome of Oceanithermus profundus DSM 14977.</title>
        <authorList>
            <consortium name="US DOE Joint Genome Institute (JGI-PGF)"/>
            <person name="Lucas S."/>
            <person name="Copeland A."/>
            <person name="Lapidus A."/>
            <person name="Bruce D."/>
            <person name="Goodwin L."/>
            <person name="Pitluck S."/>
            <person name="Kyrpides N."/>
            <person name="Mavromatis K."/>
            <person name="Pagani I."/>
            <person name="Ivanova N."/>
            <person name="Zhang X."/>
            <person name="Brettin T."/>
            <person name="Detter J.C."/>
            <person name="Tapia R."/>
            <person name="Han C."/>
            <person name="Land M."/>
            <person name="Hauser L."/>
            <person name="Markowitz V."/>
            <person name="Cheng J.-F."/>
            <person name="Hugenholtz P."/>
            <person name="Woyke T."/>
            <person name="Wu D."/>
            <person name="Tindall B."/>
            <person name="Faehnrich R."/>
            <person name="Brambilla E."/>
            <person name="Klenk H.-P."/>
            <person name="Eisen J.A."/>
        </authorList>
    </citation>
    <scope>NUCLEOTIDE SEQUENCE [LARGE SCALE GENOMIC DNA]</scope>
    <source>
        <strain evidence="2">DSM 14977 / NBRC 100410 / VKM B-2274 / 506</strain>
    </source>
</reference>
<dbReference type="AlphaFoldDB" id="E4UA19"/>